<protein>
    <submittedName>
        <fullName evidence="1">Uncharacterized protein</fullName>
    </submittedName>
</protein>
<keyword evidence="2" id="KW-1185">Reference proteome</keyword>
<comment type="caution">
    <text evidence="1">The sequence shown here is derived from an EMBL/GenBank/DDBJ whole genome shotgun (WGS) entry which is preliminary data.</text>
</comment>
<evidence type="ECO:0000313" key="1">
    <source>
        <dbReference type="EMBL" id="GBL87921.1"/>
    </source>
</evidence>
<evidence type="ECO:0000313" key="2">
    <source>
        <dbReference type="Proteomes" id="UP000499080"/>
    </source>
</evidence>
<reference evidence="1 2" key="1">
    <citation type="journal article" date="2019" name="Sci. Rep.">
        <title>Orb-weaving spider Araneus ventricosus genome elucidates the spidroin gene catalogue.</title>
        <authorList>
            <person name="Kono N."/>
            <person name="Nakamura H."/>
            <person name="Ohtoshi R."/>
            <person name="Moran D.A.P."/>
            <person name="Shinohara A."/>
            <person name="Yoshida Y."/>
            <person name="Fujiwara M."/>
            <person name="Mori M."/>
            <person name="Tomita M."/>
            <person name="Arakawa K."/>
        </authorList>
    </citation>
    <scope>NUCLEOTIDE SEQUENCE [LARGE SCALE GENOMIC DNA]</scope>
</reference>
<name>A0A4Y2B6B5_ARAVE</name>
<proteinExistence type="predicted"/>
<dbReference type="EMBL" id="BGPR01000056">
    <property type="protein sequence ID" value="GBL87921.1"/>
    <property type="molecule type" value="Genomic_DNA"/>
</dbReference>
<gene>
    <name evidence="1" type="ORF">AVEN_192085_1</name>
</gene>
<accession>A0A4Y2B6B5</accession>
<sequence>MCQSENCLSLHLYVNKITLKSSVLGVPKNIADRKTTCLDYESLSKSYLSSDFGDLATQTDDIINYDRKETTDETTAVTEQTSASRILPKGFQQISSTNKLIVCPISSEKCRKKKEICLYILFRFVLNEP</sequence>
<organism evidence="1 2">
    <name type="scientific">Araneus ventricosus</name>
    <name type="common">Orbweaver spider</name>
    <name type="synonym">Epeira ventricosa</name>
    <dbReference type="NCBI Taxonomy" id="182803"/>
    <lineage>
        <taxon>Eukaryota</taxon>
        <taxon>Metazoa</taxon>
        <taxon>Ecdysozoa</taxon>
        <taxon>Arthropoda</taxon>
        <taxon>Chelicerata</taxon>
        <taxon>Arachnida</taxon>
        <taxon>Araneae</taxon>
        <taxon>Araneomorphae</taxon>
        <taxon>Entelegynae</taxon>
        <taxon>Araneoidea</taxon>
        <taxon>Araneidae</taxon>
        <taxon>Araneus</taxon>
    </lineage>
</organism>
<dbReference type="AlphaFoldDB" id="A0A4Y2B6B5"/>
<dbReference type="Proteomes" id="UP000499080">
    <property type="component" value="Unassembled WGS sequence"/>
</dbReference>